<evidence type="ECO:0000313" key="1">
    <source>
        <dbReference type="EMBL" id="DAD47394.1"/>
    </source>
</evidence>
<keyword evidence="2" id="KW-1185">Reference proteome</keyword>
<evidence type="ECO:0000313" key="2">
    <source>
        <dbReference type="Proteomes" id="UP000607653"/>
    </source>
</evidence>
<dbReference type="Proteomes" id="UP000607653">
    <property type="component" value="Unassembled WGS sequence"/>
</dbReference>
<organism evidence="1 2">
    <name type="scientific">Nelumbo nucifera</name>
    <name type="common">Sacred lotus</name>
    <dbReference type="NCBI Taxonomy" id="4432"/>
    <lineage>
        <taxon>Eukaryota</taxon>
        <taxon>Viridiplantae</taxon>
        <taxon>Streptophyta</taxon>
        <taxon>Embryophyta</taxon>
        <taxon>Tracheophyta</taxon>
        <taxon>Spermatophyta</taxon>
        <taxon>Magnoliopsida</taxon>
        <taxon>Proteales</taxon>
        <taxon>Nelumbonaceae</taxon>
        <taxon>Nelumbo</taxon>
    </lineage>
</organism>
<protein>
    <submittedName>
        <fullName evidence="1">Uncharacterized protein</fullName>
    </submittedName>
</protein>
<dbReference type="EMBL" id="DUZY01000008">
    <property type="protein sequence ID" value="DAD47394.1"/>
    <property type="molecule type" value="Genomic_DNA"/>
</dbReference>
<name>A0A822ZN20_NELNU</name>
<reference evidence="1 2" key="1">
    <citation type="journal article" date="2020" name="Mol. Biol. Evol.">
        <title>Distinct Expression and Methylation Patterns for Genes with Different Fates following a Single Whole-Genome Duplication in Flowering Plants.</title>
        <authorList>
            <person name="Shi T."/>
            <person name="Rahmani R.S."/>
            <person name="Gugger P.F."/>
            <person name="Wang M."/>
            <person name="Li H."/>
            <person name="Zhang Y."/>
            <person name="Li Z."/>
            <person name="Wang Q."/>
            <person name="Van de Peer Y."/>
            <person name="Marchal K."/>
            <person name="Chen J."/>
        </authorList>
    </citation>
    <scope>NUCLEOTIDE SEQUENCE [LARGE SCALE GENOMIC DNA]</scope>
    <source>
        <tissue evidence="1">Leaf</tissue>
    </source>
</reference>
<accession>A0A822ZN20</accession>
<dbReference type="AlphaFoldDB" id="A0A822ZN20"/>
<gene>
    <name evidence="1" type="ORF">HUJ06_017331</name>
</gene>
<proteinExistence type="predicted"/>
<sequence length="107" mass="12307">MYQLKDLRRHAMRKRGVRAGALQGVTMLIVYTHYSLDDFDDGELEDGKGDSSFRKSFNYGTLAYANNIGRSLYCDKRISGDYEDWIYYSNHKSELLACQGFGGINRM</sequence>
<comment type="caution">
    <text evidence="1">The sequence shown here is derived from an EMBL/GenBank/DDBJ whole genome shotgun (WGS) entry which is preliminary data.</text>
</comment>